<dbReference type="Gene3D" id="3.10.20.480">
    <property type="entry name" value="Antirestriction protein ArdA, domain 1"/>
    <property type="match status" value="1"/>
</dbReference>
<comment type="caution">
    <text evidence="1">The sequence shown here is derived from an EMBL/GenBank/DDBJ whole genome shotgun (WGS) entry which is preliminary data.</text>
</comment>
<dbReference type="RefSeq" id="WP_317510291.1">
    <property type="nucleotide sequence ID" value="NZ_JAWLKH010000007.1"/>
</dbReference>
<dbReference type="InterPro" id="IPR041893">
    <property type="entry name" value="ArdA_dom3"/>
</dbReference>
<dbReference type="Pfam" id="PF07275">
    <property type="entry name" value="ArdA"/>
    <property type="match status" value="1"/>
</dbReference>
<dbReference type="InterPro" id="IPR009899">
    <property type="entry name" value="ArdA"/>
</dbReference>
<organism evidence="1 2">
    <name type="scientific">Gordonia amicalis</name>
    <dbReference type="NCBI Taxonomy" id="89053"/>
    <lineage>
        <taxon>Bacteria</taxon>
        <taxon>Bacillati</taxon>
        <taxon>Actinomycetota</taxon>
        <taxon>Actinomycetes</taxon>
        <taxon>Mycobacteriales</taxon>
        <taxon>Gordoniaceae</taxon>
        <taxon>Gordonia</taxon>
    </lineage>
</organism>
<evidence type="ECO:0000313" key="1">
    <source>
        <dbReference type="EMBL" id="MDV6312130.1"/>
    </source>
</evidence>
<dbReference type="Proteomes" id="UP001185922">
    <property type="component" value="Unassembled WGS sequence"/>
</dbReference>
<dbReference type="Gene3D" id="1.10.10.1190">
    <property type="entry name" value="Antirestriction protein ArdA, domain 3"/>
    <property type="match status" value="1"/>
</dbReference>
<name>A0AAE4R874_9ACTN</name>
<accession>A0AAE4R874</accession>
<evidence type="ECO:0000313" key="2">
    <source>
        <dbReference type="Proteomes" id="UP001185922"/>
    </source>
</evidence>
<reference evidence="1" key="1">
    <citation type="submission" date="2023-10" db="EMBL/GenBank/DDBJ databases">
        <title>Development of a sustainable strategy for remediation of hydrocarbon-contaminated territories based on the waste exchange concept.</title>
        <authorList>
            <person name="Krivoruchko A."/>
        </authorList>
    </citation>
    <scope>NUCLEOTIDE SEQUENCE</scope>
    <source>
        <strain evidence="1">IEGM 1279</strain>
    </source>
</reference>
<dbReference type="EMBL" id="JAWLKH010000007">
    <property type="protein sequence ID" value="MDV6312130.1"/>
    <property type="molecule type" value="Genomic_DNA"/>
</dbReference>
<gene>
    <name evidence="1" type="ORF">R3Q15_09570</name>
</gene>
<proteinExistence type="predicted"/>
<protein>
    <submittedName>
        <fullName evidence="1">Antirestriction protein ArdA</fullName>
    </submittedName>
</protein>
<sequence length="178" mass="20096">MSTDYTPKVWLGCLACYNEGRLTGHWYPASEAGEVTPSQLHGRPIRPETHEELWCFDHEGIPVDGELDPVTASKWGELCDELDAPELWPAFCAWVRSGSYVEDGDGMPSIADFTERYAGTWDSFLDYAEHLAEETGTFAGVPEDLRSYIDMAAWARDIEADYTTENAPDHQVYVFRSF</sequence>
<dbReference type="AlphaFoldDB" id="A0AAE4R874"/>
<dbReference type="InterPro" id="IPR041895">
    <property type="entry name" value="ArdA_dom1"/>
</dbReference>